<comment type="caution">
    <text evidence="2">The sequence shown here is derived from an EMBL/GenBank/DDBJ whole genome shotgun (WGS) entry which is preliminary data.</text>
</comment>
<organism evidence="2 3">
    <name type="scientific">Macrostomum lignano</name>
    <dbReference type="NCBI Taxonomy" id="282301"/>
    <lineage>
        <taxon>Eukaryota</taxon>
        <taxon>Metazoa</taxon>
        <taxon>Spiralia</taxon>
        <taxon>Lophotrochozoa</taxon>
        <taxon>Platyhelminthes</taxon>
        <taxon>Rhabditophora</taxon>
        <taxon>Macrostomorpha</taxon>
        <taxon>Macrostomida</taxon>
        <taxon>Macrostomidae</taxon>
        <taxon>Macrostomum</taxon>
    </lineage>
</organism>
<gene>
    <name evidence="2" type="ORF">BOX15_Mlig016043g2</name>
</gene>
<protein>
    <submittedName>
        <fullName evidence="2">Uncharacterized protein</fullName>
    </submittedName>
</protein>
<sequence length="221" mass="25687">MRLQASLQKLNGLPDKRKSVSEKKEENRQEETVIEKIKEKLEDIEDRGVRVSLQSLFSSINFVGEKLFDLSRTSIIEGTKQVIVGIDNVSILKAILQFEFGRRVNYLSSKFGMDERELARVFDVTIRKVSDYVKYYRLCLEFPGLIFSGYSMGRVLNYSAPIHKKAATDTRFDQLLRMQHESVAFLTMEGEFEKTIQAWYEDEANEEDDKDEDEDKKVKTC</sequence>
<reference evidence="2 3" key="1">
    <citation type="submission" date="2017-06" db="EMBL/GenBank/DDBJ databases">
        <title>A platform for efficient transgenesis in Macrostomum lignano, a flatworm model organism for stem cell research.</title>
        <authorList>
            <person name="Berezikov E."/>
        </authorList>
    </citation>
    <scope>NUCLEOTIDE SEQUENCE [LARGE SCALE GENOMIC DNA]</scope>
    <source>
        <strain evidence="2">DV1</strain>
        <tissue evidence="2">Whole organism</tissue>
    </source>
</reference>
<evidence type="ECO:0000256" key="1">
    <source>
        <dbReference type="SAM" id="MobiDB-lite"/>
    </source>
</evidence>
<evidence type="ECO:0000313" key="2">
    <source>
        <dbReference type="EMBL" id="PAA52907.1"/>
    </source>
</evidence>
<feature type="region of interest" description="Disordered" evidence="1">
    <location>
        <begin position="1"/>
        <end position="30"/>
    </location>
</feature>
<keyword evidence="3" id="KW-1185">Reference proteome</keyword>
<dbReference type="Proteomes" id="UP000215902">
    <property type="component" value="Unassembled WGS sequence"/>
</dbReference>
<evidence type="ECO:0000313" key="3">
    <source>
        <dbReference type="Proteomes" id="UP000215902"/>
    </source>
</evidence>
<dbReference type="EMBL" id="NIVC01003167">
    <property type="protein sequence ID" value="PAA52907.1"/>
    <property type="molecule type" value="Genomic_DNA"/>
</dbReference>
<accession>A0A267DWB0</accession>
<name>A0A267DWB0_9PLAT</name>
<dbReference type="AlphaFoldDB" id="A0A267DWB0"/>
<feature type="compositionally biased region" description="Basic and acidic residues" evidence="1">
    <location>
        <begin position="14"/>
        <end position="30"/>
    </location>
</feature>
<proteinExistence type="predicted"/>